<evidence type="ECO:0000256" key="2">
    <source>
        <dbReference type="ARBA" id="ARBA00022692"/>
    </source>
</evidence>
<feature type="transmembrane region" description="Helical" evidence="5">
    <location>
        <begin position="92"/>
        <end position="113"/>
    </location>
</feature>
<organism evidence="6 7">
    <name type="scientific">Abyssobacteria bacterium (strain SURF_5)</name>
    <dbReference type="NCBI Taxonomy" id="2093360"/>
    <lineage>
        <taxon>Bacteria</taxon>
        <taxon>Pseudomonadati</taxon>
        <taxon>Candidatus Hydrogenedentota</taxon>
        <taxon>Candidatus Abyssobacteria</taxon>
    </lineage>
</organism>
<dbReference type="InterPro" id="IPR007318">
    <property type="entry name" value="Phopholipid_MeTrfase"/>
</dbReference>
<keyword evidence="3 5" id="KW-1133">Transmembrane helix</keyword>
<dbReference type="GO" id="GO:0008168">
    <property type="term" value="F:methyltransferase activity"/>
    <property type="evidence" value="ECO:0007669"/>
    <property type="project" value="UniProtKB-KW"/>
</dbReference>
<evidence type="ECO:0000256" key="4">
    <source>
        <dbReference type="ARBA" id="ARBA00023136"/>
    </source>
</evidence>
<evidence type="ECO:0000313" key="6">
    <source>
        <dbReference type="EMBL" id="RJP20757.1"/>
    </source>
</evidence>
<keyword evidence="2 5" id="KW-0812">Transmembrane</keyword>
<keyword evidence="6" id="KW-0808">Transferase</keyword>
<dbReference type="Gene3D" id="1.20.120.1630">
    <property type="match status" value="1"/>
</dbReference>
<evidence type="ECO:0000256" key="3">
    <source>
        <dbReference type="ARBA" id="ARBA00022989"/>
    </source>
</evidence>
<comment type="caution">
    <text evidence="6">The sequence shown here is derived from an EMBL/GenBank/DDBJ whole genome shotgun (WGS) entry which is preliminary data.</text>
</comment>
<gene>
    <name evidence="6" type="ORF">C4520_10845</name>
</gene>
<evidence type="ECO:0000256" key="5">
    <source>
        <dbReference type="SAM" id="Phobius"/>
    </source>
</evidence>
<dbReference type="Pfam" id="PF04191">
    <property type="entry name" value="PEMT"/>
    <property type="match status" value="1"/>
</dbReference>
<evidence type="ECO:0000256" key="1">
    <source>
        <dbReference type="ARBA" id="ARBA00004127"/>
    </source>
</evidence>
<reference evidence="6 7" key="1">
    <citation type="journal article" date="2017" name="ISME J.">
        <title>Energy and carbon metabolisms in a deep terrestrial subsurface fluid microbial community.</title>
        <authorList>
            <person name="Momper L."/>
            <person name="Jungbluth S.P."/>
            <person name="Lee M.D."/>
            <person name="Amend J.P."/>
        </authorList>
    </citation>
    <scope>NUCLEOTIDE SEQUENCE [LARGE SCALE GENOMIC DNA]</scope>
    <source>
        <strain evidence="6">SURF_5</strain>
    </source>
</reference>
<proteinExistence type="predicted"/>
<feature type="transmembrane region" description="Helical" evidence="5">
    <location>
        <begin position="51"/>
        <end position="71"/>
    </location>
</feature>
<dbReference type="GO" id="GO:0032259">
    <property type="term" value="P:methylation"/>
    <property type="evidence" value="ECO:0007669"/>
    <property type="project" value="UniProtKB-KW"/>
</dbReference>
<name>A0A3A4NJN4_ABYX5</name>
<comment type="subcellular location">
    <subcellularLocation>
        <location evidence="1">Endomembrane system</location>
        <topology evidence="1">Multi-pass membrane protein</topology>
    </subcellularLocation>
</comment>
<dbReference type="PANTHER" id="PTHR12714:SF24">
    <property type="entry name" value="SLR1182 PROTEIN"/>
    <property type="match status" value="1"/>
</dbReference>
<sequence length="206" mass="23799">MTERLISAGDYAGKKAAVRIGRFLFRSRNFIATPIFLFLLCAFFSEYENDLVVWTTGPAIICAGEALRLWAMRHIGRSARTRKDKARRLVVSGPYAFIRNPLYVGNHLTLAGFCVLSEMLWFVPMALSICFVFYSFIVIYEEDLLKRRFGDEYARYAAETSRWIPLPKLNKLFGREWREAFFRERSTIYGLLAGILSFALKELAFS</sequence>
<evidence type="ECO:0000313" key="7">
    <source>
        <dbReference type="Proteomes" id="UP000265882"/>
    </source>
</evidence>
<accession>A0A3A4NJN4</accession>
<protein>
    <submittedName>
        <fullName evidence="6">Isoprenylcysteine carboxylmethyltransferase family protein</fullName>
    </submittedName>
</protein>
<dbReference type="AlphaFoldDB" id="A0A3A4NJN4"/>
<keyword evidence="6" id="KW-0489">Methyltransferase</keyword>
<dbReference type="Proteomes" id="UP000265882">
    <property type="component" value="Unassembled WGS sequence"/>
</dbReference>
<feature type="transmembrane region" description="Helical" evidence="5">
    <location>
        <begin position="29"/>
        <end position="45"/>
    </location>
</feature>
<keyword evidence="4 5" id="KW-0472">Membrane</keyword>
<feature type="transmembrane region" description="Helical" evidence="5">
    <location>
        <begin position="119"/>
        <end position="140"/>
    </location>
</feature>
<dbReference type="GO" id="GO:0012505">
    <property type="term" value="C:endomembrane system"/>
    <property type="evidence" value="ECO:0007669"/>
    <property type="project" value="UniProtKB-SubCell"/>
</dbReference>
<dbReference type="EMBL" id="QZKU01000074">
    <property type="protein sequence ID" value="RJP20757.1"/>
    <property type="molecule type" value="Genomic_DNA"/>
</dbReference>
<dbReference type="PANTHER" id="PTHR12714">
    <property type="entry name" value="PROTEIN-S ISOPRENYLCYSTEINE O-METHYLTRANSFERASE"/>
    <property type="match status" value="1"/>
</dbReference>